<evidence type="ECO:0000313" key="2">
    <source>
        <dbReference type="EMBL" id="QOZ72307.1"/>
    </source>
</evidence>
<dbReference type="Proteomes" id="UP000594015">
    <property type="component" value="Chromosome"/>
</dbReference>
<proteinExistence type="predicted"/>
<dbReference type="EMBL" id="CP030050">
    <property type="protein sequence ID" value="QOZ72307.1"/>
    <property type="molecule type" value="Genomic_DNA"/>
</dbReference>
<dbReference type="AlphaFoldDB" id="A0AAE7TKC4"/>
<dbReference type="Pfam" id="PF13924">
    <property type="entry name" value="Lipocalin_5"/>
    <property type="match status" value="1"/>
</dbReference>
<protein>
    <recommendedName>
        <fullName evidence="1">Lipocalin-like domain-containing protein</fullName>
    </recommendedName>
</protein>
<organism evidence="2 3">
    <name type="scientific">Bradyrhizobium arachidis</name>
    <dbReference type="NCBI Taxonomy" id="858423"/>
    <lineage>
        <taxon>Bacteria</taxon>
        <taxon>Pseudomonadati</taxon>
        <taxon>Pseudomonadota</taxon>
        <taxon>Alphaproteobacteria</taxon>
        <taxon>Hyphomicrobiales</taxon>
        <taxon>Nitrobacteraceae</taxon>
        <taxon>Bradyrhizobium</taxon>
    </lineage>
</organism>
<dbReference type="InterPro" id="IPR024311">
    <property type="entry name" value="Lipocalin-like"/>
</dbReference>
<gene>
    <name evidence="2" type="ORF">WN72_42965</name>
</gene>
<reference evidence="2 3" key="1">
    <citation type="submission" date="2018-06" db="EMBL/GenBank/DDBJ databases">
        <title>Comparative genomics of Bradyrhizobium nodulating Arachidis hypogaea.</title>
        <authorList>
            <person name="Li Y."/>
        </authorList>
    </citation>
    <scope>NUCLEOTIDE SEQUENCE [LARGE SCALE GENOMIC DNA]</scope>
    <source>
        <strain evidence="2 3">CCBAU 051107</strain>
    </source>
</reference>
<feature type="domain" description="Lipocalin-like" evidence="1">
    <location>
        <begin position="56"/>
        <end position="170"/>
    </location>
</feature>
<dbReference type="KEGG" id="barh:WN72_42965"/>
<evidence type="ECO:0000313" key="3">
    <source>
        <dbReference type="Proteomes" id="UP000594015"/>
    </source>
</evidence>
<name>A0AAE7TKC4_9BRAD</name>
<sequence length="190" mass="20486">MLKIGAPSSLAHVAKEQGRLMNRRYAIGLCATVLISVVTFPNSSVAQVKSLKDRLVGTWIYVSSTGTREDGSAVERPKLQGAVTYAADGHFHFITVRSDAPKYASGDSARPSPEEAMAIASGVVAYTGTYTVDESTKTIHVNIETSSFPNLVGTPNQRRIVTSITDDELKFTNPRTPAGITLELVFKRAK</sequence>
<accession>A0AAE7TKC4</accession>
<evidence type="ECO:0000259" key="1">
    <source>
        <dbReference type="Pfam" id="PF13924"/>
    </source>
</evidence>